<dbReference type="Pfam" id="PF13930">
    <property type="entry name" value="Endonuclea_NS_2"/>
    <property type="match status" value="1"/>
</dbReference>
<proteinExistence type="predicted"/>
<feature type="chain" id="PRO_5012585070" description="Type VII secretion system protein EssD-like domain-containing protein" evidence="1">
    <location>
        <begin position="21"/>
        <end position="458"/>
    </location>
</feature>
<organism evidence="3">
    <name type="scientific">Heliothis virescens</name>
    <name type="common">Tobacco budworm moth</name>
    <dbReference type="NCBI Taxonomy" id="7102"/>
    <lineage>
        <taxon>Eukaryota</taxon>
        <taxon>Metazoa</taxon>
        <taxon>Ecdysozoa</taxon>
        <taxon>Arthropoda</taxon>
        <taxon>Hexapoda</taxon>
        <taxon>Insecta</taxon>
        <taxon>Pterygota</taxon>
        <taxon>Neoptera</taxon>
        <taxon>Endopterygota</taxon>
        <taxon>Lepidoptera</taxon>
        <taxon>Glossata</taxon>
        <taxon>Ditrysia</taxon>
        <taxon>Noctuoidea</taxon>
        <taxon>Noctuidae</taxon>
        <taxon>Heliothinae</taxon>
        <taxon>Heliothis</taxon>
    </lineage>
</organism>
<comment type="caution">
    <text evidence="3">The sequence shown here is derived from an EMBL/GenBank/DDBJ whole genome shotgun (WGS) entry which is preliminary data.</text>
</comment>
<keyword evidence="1" id="KW-0732">Signal</keyword>
<protein>
    <recommendedName>
        <fullName evidence="2">Type VII secretion system protein EssD-like domain-containing protein</fullName>
    </recommendedName>
</protein>
<dbReference type="InterPro" id="IPR044927">
    <property type="entry name" value="Endonuclea_NS_2"/>
</dbReference>
<evidence type="ECO:0000256" key="1">
    <source>
        <dbReference type="SAM" id="SignalP"/>
    </source>
</evidence>
<dbReference type="EMBL" id="NWSH01001334">
    <property type="protein sequence ID" value="PCG71645.1"/>
    <property type="molecule type" value="Genomic_DNA"/>
</dbReference>
<sequence>MLLKQVSILIVLYSLETVTSWTFESTMEAYTAYVHNPGICLGNCIYSVCTYDWHAHETECIKTSISTKKYRTLDNELCTSNCGNFDGKSYQWCAIGTNYWGYCSRLIARTATESYRTHSEYISCSDECATRGYNYYWCHAVVGKWQHCYPEKKILVFNYRTKDYKECKTPCEIYKKKDLPYCYDSSGTWQQCFLNPAYQNTINEIDENLRRFCKPGGFFEEGYRLCHLKTKRTITEFDLTCTLDVDAVASRHEDNNPTVSARPWSSLHPITNDANPIYSYTVFPVTRAFGENQLNLPLVVRAVITTNTLLPVGARRPGFTSEVTRYYRDMDIITGTSNNDERGHIIASRLGGPMETYNIFPQSWRHNRGSGSKWFRMEANLDTFIRGHDDRHAEFTAVLSYSTDPNNNIVTRPTAVGVRIRLYIGGVLSDFDGNRLSSTTENPYENMYFSNDPDVPCD</sequence>
<feature type="domain" description="Type VII secretion system protein EssD-like" evidence="2">
    <location>
        <begin position="337"/>
        <end position="404"/>
    </location>
</feature>
<evidence type="ECO:0000259" key="2">
    <source>
        <dbReference type="Pfam" id="PF13930"/>
    </source>
</evidence>
<accession>A0A2A4JHT9</accession>
<name>A0A2A4JHT9_HELVI</name>
<gene>
    <name evidence="3" type="ORF">B5V51_1642</name>
</gene>
<reference evidence="3" key="1">
    <citation type="submission" date="2017-09" db="EMBL/GenBank/DDBJ databases">
        <title>Contemporary evolution of a Lepidopteran species, Heliothis virescens, in response to modern agricultural practices.</title>
        <authorList>
            <person name="Fritz M.L."/>
            <person name="Deyonke A.M."/>
            <person name="Papanicolaou A."/>
            <person name="Micinski S."/>
            <person name="Westbrook J."/>
            <person name="Gould F."/>
        </authorList>
    </citation>
    <scope>NUCLEOTIDE SEQUENCE [LARGE SCALE GENOMIC DNA]</scope>
    <source>
        <strain evidence="3">HvINT-</strain>
        <tissue evidence="3">Whole body</tissue>
    </source>
</reference>
<feature type="signal peptide" evidence="1">
    <location>
        <begin position="1"/>
        <end position="20"/>
    </location>
</feature>
<evidence type="ECO:0000313" key="3">
    <source>
        <dbReference type="EMBL" id="PCG71645.1"/>
    </source>
</evidence>
<dbReference type="AlphaFoldDB" id="A0A2A4JHT9"/>